<dbReference type="GO" id="GO:0050566">
    <property type="term" value="F:asparaginyl-tRNA synthase (glutamine-hydrolyzing) activity"/>
    <property type="evidence" value="ECO:0007669"/>
    <property type="project" value="RHEA"/>
</dbReference>
<keyword evidence="1" id="KW-0067">ATP-binding</keyword>
<evidence type="ECO:0000256" key="1">
    <source>
        <dbReference type="HAMAP-Rule" id="MF_00122"/>
    </source>
</evidence>
<protein>
    <recommendedName>
        <fullName evidence="1">Aspartyl/glutamyl-tRNA(Asn/Gln) amidotransferase subunit C</fullName>
        <shortName evidence="1">Asp/Glu-ADT subunit C</shortName>
        <ecNumber evidence="1">6.3.5.-</ecNumber>
    </recommendedName>
</protein>
<organism evidence="2 3">
    <name type="scientific">Helicobacter equorum</name>
    <dbReference type="NCBI Taxonomy" id="361872"/>
    <lineage>
        <taxon>Bacteria</taxon>
        <taxon>Pseudomonadati</taxon>
        <taxon>Campylobacterota</taxon>
        <taxon>Epsilonproteobacteria</taxon>
        <taxon>Campylobacterales</taxon>
        <taxon>Helicobacteraceae</taxon>
        <taxon>Helicobacter</taxon>
    </lineage>
</organism>
<comment type="subunit">
    <text evidence="1">Heterotrimer of A, B and C subunits.</text>
</comment>
<dbReference type="Pfam" id="PF02686">
    <property type="entry name" value="GatC"/>
    <property type="match status" value="1"/>
</dbReference>
<keyword evidence="3" id="KW-1185">Reference proteome</keyword>
<dbReference type="GO" id="GO:0006412">
    <property type="term" value="P:translation"/>
    <property type="evidence" value="ECO:0007669"/>
    <property type="project" value="UniProtKB-UniRule"/>
</dbReference>
<gene>
    <name evidence="1" type="primary">gatC</name>
    <name evidence="2" type="ORF">CQA54_07750</name>
</gene>
<evidence type="ECO:0000313" key="3">
    <source>
        <dbReference type="Proteomes" id="UP000256514"/>
    </source>
</evidence>
<dbReference type="HAMAP" id="MF_00122">
    <property type="entry name" value="GatC"/>
    <property type="match status" value="1"/>
</dbReference>
<dbReference type="InterPro" id="IPR036113">
    <property type="entry name" value="Asp/Glu-ADT_sf_sub_c"/>
</dbReference>
<comment type="function">
    <text evidence="1">Allows the formation of correctly charged Asn-tRNA(Asn) or Gln-tRNA(Gln) through the transamidation of misacylated Asp-tRNA(Asn) or Glu-tRNA(Gln) in organisms which lack either or both of asparaginyl-tRNA or glutaminyl-tRNA synthetases. The reaction takes place in the presence of glutamine and ATP through an activated phospho-Asp-tRNA(Asn) or phospho-Glu-tRNA(Gln).</text>
</comment>
<evidence type="ECO:0000313" key="2">
    <source>
        <dbReference type="EMBL" id="RDU66154.1"/>
    </source>
</evidence>
<dbReference type="GO" id="GO:0006450">
    <property type="term" value="P:regulation of translational fidelity"/>
    <property type="evidence" value="ECO:0007669"/>
    <property type="project" value="InterPro"/>
</dbReference>
<dbReference type="AlphaFoldDB" id="A0A3D8INF3"/>
<keyword evidence="2" id="KW-0808">Transferase</keyword>
<dbReference type="NCBIfam" id="TIGR00135">
    <property type="entry name" value="gatC"/>
    <property type="match status" value="1"/>
</dbReference>
<dbReference type="Gene3D" id="1.10.20.60">
    <property type="entry name" value="Glu-tRNAGln amidotransferase C subunit, N-terminal domain"/>
    <property type="match status" value="1"/>
</dbReference>
<name>A0A3D8INF3_9HELI</name>
<dbReference type="EMBL" id="NXLT01000008">
    <property type="protein sequence ID" value="RDU66154.1"/>
    <property type="molecule type" value="Genomic_DNA"/>
</dbReference>
<dbReference type="Proteomes" id="UP000256514">
    <property type="component" value="Unassembled WGS sequence"/>
</dbReference>
<sequence length="92" mass="10288">MHIDDTTLAKLQRLGSIKVDEDKHDEIKAQLEEILGFVENLNSLELAQNSSSSHLKTPLRDDVVVDSHIAHDVLECAPKAQEGFFIVPKIIE</sequence>
<dbReference type="GO" id="GO:0005524">
    <property type="term" value="F:ATP binding"/>
    <property type="evidence" value="ECO:0007669"/>
    <property type="project" value="UniProtKB-KW"/>
</dbReference>
<keyword evidence="1" id="KW-0648">Protein biosynthesis</keyword>
<dbReference type="InterPro" id="IPR003837">
    <property type="entry name" value="GatC"/>
</dbReference>
<comment type="catalytic activity">
    <reaction evidence="1">
        <text>L-aspartyl-tRNA(Asn) + L-glutamine + ATP + H2O = L-asparaginyl-tRNA(Asn) + L-glutamate + ADP + phosphate + 2 H(+)</text>
        <dbReference type="Rhea" id="RHEA:14513"/>
        <dbReference type="Rhea" id="RHEA-COMP:9674"/>
        <dbReference type="Rhea" id="RHEA-COMP:9677"/>
        <dbReference type="ChEBI" id="CHEBI:15377"/>
        <dbReference type="ChEBI" id="CHEBI:15378"/>
        <dbReference type="ChEBI" id="CHEBI:29985"/>
        <dbReference type="ChEBI" id="CHEBI:30616"/>
        <dbReference type="ChEBI" id="CHEBI:43474"/>
        <dbReference type="ChEBI" id="CHEBI:58359"/>
        <dbReference type="ChEBI" id="CHEBI:78515"/>
        <dbReference type="ChEBI" id="CHEBI:78516"/>
        <dbReference type="ChEBI" id="CHEBI:456216"/>
    </reaction>
</comment>
<dbReference type="SUPFAM" id="SSF141000">
    <property type="entry name" value="Glu-tRNAGln amidotransferase C subunit"/>
    <property type="match status" value="1"/>
</dbReference>
<keyword evidence="1" id="KW-0436">Ligase</keyword>
<proteinExistence type="inferred from homology"/>
<comment type="caution">
    <text evidence="2">The sequence shown here is derived from an EMBL/GenBank/DDBJ whole genome shotgun (WGS) entry which is preliminary data.</text>
</comment>
<accession>A0A3D8INF3</accession>
<dbReference type="GO" id="GO:0050567">
    <property type="term" value="F:glutaminyl-tRNA synthase (glutamine-hydrolyzing) activity"/>
    <property type="evidence" value="ECO:0007669"/>
    <property type="project" value="UniProtKB-UniRule"/>
</dbReference>
<comment type="similarity">
    <text evidence="1">Belongs to the GatC family.</text>
</comment>
<reference evidence="2 3" key="1">
    <citation type="submission" date="2018-04" db="EMBL/GenBank/DDBJ databases">
        <title>Novel Campyloabacter and Helicobacter Species and Strains.</title>
        <authorList>
            <person name="Mannion A.J."/>
            <person name="Shen Z."/>
            <person name="Fox J.G."/>
        </authorList>
    </citation>
    <scope>NUCLEOTIDE SEQUENCE [LARGE SCALE GENOMIC DNA]</scope>
    <source>
        <strain evidence="2 3">MIT 12-6600</strain>
    </source>
</reference>
<dbReference type="OrthoDB" id="9813938at2"/>
<comment type="catalytic activity">
    <reaction evidence="1">
        <text>L-glutamyl-tRNA(Gln) + L-glutamine + ATP + H2O = L-glutaminyl-tRNA(Gln) + L-glutamate + ADP + phosphate + H(+)</text>
        <dbReference type="Rhea" id="RHEA:17521"/>
        <dbReference type="Rhea" id="RHEA-COMP:9681"/>
        <dbReference type="Rhea" id="RHEA-COMP:9684"/>
        <dbReference type="ChEBI" id="CHEBI:15377"/>
        <dbReference type="ChEBI" id="CHEBI:15378"/>
        <dbReference type="ChEBI" id="CHEBI:29985"/>
        <dbReference type="ChEBI" id="CHEBI:30616"/>
        <dbReference type="ChEBI" id="CHEBI:43474"/>
        <dbReference type="ChEBI" id="CHEBI:58359"/>
        <dbReference type="ChEBI" id="CHEBI:78520"/>
        <dbReference type="ChEBI" id="CHEBI:78521"/>
        <dbReference type="ChEBI" id="CHEBI:456216"/>
    </reaction>
</comment>
<dbReference type="RefSeq" id="WP_115571525.1">
    <property type="nucleotide sequence ID" value="NZ_NXLT01000008.1"/>
</dbReference>
<dbReference type="GO" id="GO:0016740">
    <property type="term" value="F:transferase activity"/>
    <property type="evidence" value="ECO:0007669"/>
    <property type="project" value="UniProtKB-KW"/>
</dbReference>
<keyword evidence="1" id="KW-0547">Nucleotide-binding</keyword>
<dbReference type="EC" id="6.3.5.-" evidence="1"/>